<dbReference type="InterPro" id="IPR021607">
    <property type="entry name" value="DUF3224"/>
</dbReference>
<keyword evidence="2" id="KW-1185">Reference proteome</keyword>
<dbReference type="Pfam" id="PF11528">
    <property type="entry name" value="DUF3224"/>
    <property type="match status" value="1"/>
</dbReference>
<gene>
    <name evidence="1" type="ORF">WDU99_00195</name>
</gene>
<reference evidence="1 2" key="1">
    <citation type="submission" date="2024-02" db="EMBL/GenBank/DDBJ databases">
        <authorList>
            <person name="Saticioglu I.B."/>
        </authorList>
    </citation>
    <scope>NUCLEOTIDE SEQUENCE [LARGE SCALE GENOMIC DNA]</scope>
    <source>
        <strain evidence="1 2">Mu-80</strain>
    </source>
</reference>
<comment type="caution">
    <text evidence="1">The sequence shown here is derived from an EMBL/GenBank/DDBJ whole genome shotgun (WGS) entry which is preliminary data.</text>
</comment>
<dbReference type="EMBL" id="JBBDGM010000001">
    <property type="protein sequence ID" value="MEJ1086732.1"/>
    <property type="molecule type" value="Genomic_DNA"/>
</dbReference>
<protein>
    <submittedName>
        <fullName evidence="1">DUF3224 domain-containing protein</fullName>
    </submittedName>
</protein>
<sequence length="136" mass="14120">MRASGTFTVEAFTPVDPPLDTGVETAASVAVVRMEKVFVGEVAGRSTTVFTYAMDHVAESGGYVAMESFEGALAGRAGTFNFSHSASTLGADRSDESFTIIPSSGTGELAGISGGGGITVDADGTHRIWFDYRLPE</sequence>
<dbReference type="SUPFAM" id="SSF159238">
    <property type="entry name" value="SO1590-like"/>
    <property type="match status" value="1"/>
</dbReference>
<evidence type="ECO:0000313" key="1">
    <source>
        <dbReference type="EMBL" id="MEJ1086732.1"/>
    </source>
</evidence>
<name>A0ABU8L7X7_9MICO</name>
<dbReference type="RefSeq" id="WP_337330755.1">
    <property type="nucleotide sequence ID" value="NZ_JBBDGM010000001.1"/>
</dbReference>
<dbReference type="Gene3D" id="2.40.350.10">
    <property type="entry name" value="SO1590-like"/>
    <property type="match status" value="1"/>
</dbReference>
<organism evidence="1 2">
    <name type="scientific">Microbacterium bandirmense</name>
    <dbReference type="NCBI Taxonomy" id="3122050"/>
    <lineage>
        <taxon>Bacteria</taxon>
        <taxon>Bacillati</taxon>
        <taxon>Actinomycetota</taxon>
        <taxon>Actinomycetes</taxon>
        <taxon>Micrococcales</taxon>
        <taxon>Microbacteriaceae</taxon>
        <taxon>Microbacterium</taxon>
    </lineage>
</organism>
<evidence type="ECO:0000313" key="2">
    <source>
        <dbReference type="Proteomes" id="UP001371224"/>
    </source>
</evidence>
<dbReference type="Proteomes" id="UP001371224">
    <property type="component" value="Unassembled WGS sequence"/>
</dbReference>
<proteinExistence type="predicted"/>
<dbReference type="InterPro" id="IPR023159">
    <property type="entry name" value="SO1590-like_sf"/>
</dbReference>
<accession>A0ABU8L7X7</accession>